<dbReference type="Pfam" id="PF00067">
    <property type="entry name" value="p450"/>
    <property type="match status" value="1"/>
</dbReference>
<dbReference type="InterPro" id="IPR036396">
    <property type="entry name" value="Cyt_P450_sf"/>
</dbReference>
<reference evidence="10 11" key="1">
    <citation type="submission" date="2013-03" db="EMBL/GenBank/DDBJ databases">
        <title>The Genome Sequence of Capronia epimyces CBS 606.96.</title>
        <authorList>
            <consortium name="The Broad Institute Genomics Platform"/>
            <person name="Cuomo C."/>
            <person name="de Hoog S."/>
            <person name="Gorbushina A."/>
            <person name="Walker B."/>
            <person name="Young S.K."/>
            <person name="Zeng Q."/>
            <person name="Gargeya S."/>
            <person name="Fitzgerald M."/>
            <person name="Haas B."/>
            <person name="Abouelleil A."/>
            <person name="Allen A.W."/>
            <person name="Alvarado L."/>
            <person name="Arachchi H.M."/>
            <person name="Berlin A.M."/>
            <person name="Chapman S.B."/>
            <person name="Gainer-Dewar J."/>
            <person name="Goldberg J."/>
            <person name="Griggs A."/>
            <person name="Gujja S."/>
            <person name="Hansen M."/>
            <person name="Howarth C."/>
            <person name="Imamovic A."/>
            <person name="Ireland A."/>
            <person name="Larimer J."/>
            <person name="McCowan C."/>
            <person name="Murphy C."/>
            <person name="Pearson M."/>
            <person name="Poon T.W."/>
            <person name="Priest M."/>
            <person name="Roberts A."/>
            <person name="Saif S."/>
            <person name="Shea T."/>
            <person name="Sisk P."/>
            <person name="Sykes S."/>
            <person name="Wortman J."/>
            <person name="Nusbaum C."/>
            <person name="Birren B."/>
        </authorList>
    </citation>
    <scope>NUCLEOTIDE SEQUENCE [LARGE SCALE GENOMIC DNA]</scope>
    <source>
        <strain evidence="10 11">CBS 606.96</strain>
    </source>
</reference>
<comment type="cofactor">
    <cofactor evidence="1 8">
        <name>heme</name>
        <dbReference type="ChEBI" id="CHEBI:30413"/>
    </cofactor>
</comment>
<proteinExistence type="inferred from homology"/>
<evidence type="ECO:0000256" key="9">
    <source>
        <dbReference type="RuleBase" id="RU000461"/>
    </source>
</evidence>
<dbReference type="GO" id="GO:0004497">
    <property type="term" value="F:monooxygenase activity"/>
    <property type="evidence" value="ECO:0007669"/>
    <property type="project" value="UniProtKB-KW"/>
</dbReference>
<dbReference type="Proteomes" id="UP000019478">
    <property type="component" value="Unassembled WGS sequence"/>
</dbReference>
<evidence type="ECO:0000313" key="11">
    <source>
        <dbReference type="Proteomes" id="UP000019478"/>
    </source>
</evidence>
<dbReference type="GO" id="GO:0005506">
    <property type="term" value="F:iron ion binding"/>
    <property type="evidence" value="ECO:0007669"/>
    <property type="project" value="InterPro"/>
</dbReference>
<evidence type="ECO:0008006" key="12">
    <source>
        <dbReference type="Google" id="ProtNLM"/>
    </source>
</evidence>
<dbReference type="HOGENOM" id="CLU_022195_0_3_1"/>
<keyword evidence="4 8" id="KW-0479">Metal-binding</keyword>
<accession>W9YE52</accession>
<comment type="similarity">
    <text evidence="2 9">Belongs to the cytochrome P450 family.</text>
</comment>
<dbReference type="AlphaFoldDB" id="W9YE52"/>
<keyword evidence="6 8" id="KW-0408">Iron</keyword>
<keyword evidence="11" id="KW-1185">Reference proteome</keyword>
<dbReference type="Gene3D" id="1.10.630.10">
    <property type="entry name" value="Cytochrome P450"/>
    <property type="match status" value="1"/>
</dbReference>
<keyword evidence="3 8" id="KW-0349">Heme</keyword>
<dbReference type="CDD" id="cd11041">
    <property type="entry name" value="CYP503A1-like"/>
    <property type="match status" value="1"/>
</dbReference>
<organism evidence="10 11">
    <name type="scientific">Capronia epimyces CBS 606.96</name>
    <dbReference type="NCBI Taxonomy" id="1182542"/>
    <lineage>
        <taxon>Eukaryota</taxon>
        <taxon>Fungi</taxon>
        <taxon>Dikarya</taxon>
        <taxon>Ascomycota</taxon>
        <taxon>Pezizomycotina</taxon>
        <taxon>Eurotiomycetes</taxon>
        <taxon>Chaetothyriomycetidae</taxon>
        <taxon>Chaetothyriales</taxon>
        <taxon>Herpotrichiellaceae</taxon>
        <taxon>Capronia</taxon>
    </lineage>
</organism>
<dbReference type="PROSITE" id="PS00086">
    <property type="entry name" value="CYTOCHROME_P450"/>
    <property type="match status" value="1"/>
</dbReference>
<keyword evidence="5 9" id="KW-0560">Oxidoreductase</keyword>
<evidence type="ECO:0000256" key="6">
    <source>
        <dbReference type="ARBA" id="ARBA00023004"/>
    </source>
</evidence>
<dbReference type="InterPro" id="IPR017972">
    <property type="entry name" value="Cyt_P450_CS"/>
</dbReference>
<dbReference type="InterPro" id="IPR002403">
    <property type="entry name" value="Cyt_P450_E_grp-IV"/>
</dbReference>
<dbReference type="RefSeq" id="XP_007735177.1">
    <property type="nucleotide sequence ID" value="XM_007736987.1"/>
</dbReference>
<evidence type="ECO:0000256" key="4">
    <source>
        <dbReference type="ARBA" id="ARBA00022723"/>
    </source>
</evidence>
<keyword evidence="7 9" id="KW-0503">Monooxygenase</keyword>
<evidence type="ECO:0000256" key="2">
    <source>
        <dbReference type="ARBA" id="ARBA00010617"/>
    </source>
</evidence>
<dbReference type="STRING" id="1182542.W9YE52"/>
<evidence type="ECO:0000256" key="5">
    <source>
        <dbReference type="ARBA" id="ARBA00023002"/>
    </source>
</evidence>
<evidence type="ECO:0000256" key="3">
    <source>
        <dbReference type="ARBA" id="ARBA00022617"/>
    </source>
</evidence>
<dbReference type="EMBL" id="AMGY01000006">
    <property type="protein sequence ID" value="EXJ80589.1"/>
    <property type="molecule type" value="Genomic_DNA"/>
</dbReference>
<dbReference type="OrthoDB" id="1844152at2759"/>
<feature type="binding site" description="axial binding residue" evidence="8">
    <location>
        <position position="417"/>
    </location>
    <ligand>
        <name>heme</name>
        <dbReference type="ChEBI" id="CHEBI:30413"/>
    </ligand>
    <ligandPart>
        <name>Fe</name>
        <dbReference type="ChEBI" id="CHEBI:18248"/>
    </ligandPart>
</feature>
<dbReference type="PANTHER" id="PTHR46206:SF2">
    <property type="entry name" value="CYTOCHROME P450 MONOOXYGENASE AUSG-RELATED"/>
    <property type="match status" value="1"/>
</dbReference>
<dbReference type="GO" id="GO:0020037">
    <property type="term" value="F:heme binding"/>
    <property type="evidence" value="ECO:0007669"/>
    <property type="project" value="InterPro"/>
</dbReference>
<dbReference type="InterPro" id="IPR001128">
    <property type="entry name" value="Cyt_P450"/>
</dbReference>
<gene>
    <name evidence="10" type="ORF">A1O3_06871</name>
</gene>
<sequence>MVGNPASEKTYWPAKIRWLKSAKELVYGTLAKTKTPFQVVAASGPLIILPPHFVEEIKNDDRMTFKSWLQKVNVVVDFFTKYPGFEGFIPAVDNDVFVSSVRIGLTQSLAHFVKILADETKLSLNESLPPSNEWKEVHFDTAALRIIARLSSRSFLPEPLCHDEEWLKLAVDYTIDFFTAAYILRLFPPILRPLLHWFLPWTRTLRKDVRKARRLIGPEIERRKKEEEQDLKAGRKPKQYSDAIAWVQQASSKSGDYCDPIYGQLNYSLGAVHTTTVTFNNTLYNLIANPEYIDELRAELVTVFKDAKGWDKTTLNKLRLMDSCMKESNRMDPATLMSISRVANEDITLSDGTKVPKGASIGLINAASRDPTIYEDPDKFNGHRFYDMRQIPGNESKHQFVTTTGDYLPFGHGKHACPGRFFASNEIKILLTHLLLQYDFKFPDDQGKPEILAHGLDFGTNPNARLLYKSRTPEVSLDF</sequence>
<evidence type="ECO:0000256" key="8">
    <source>
        <dbReference type="PIRSR" id="PIRSR602403-1"/>
    </source>
</evidence>
<dbReference type="GeneID" id="19170977"/>
<protein>
    <recommendedName>
        <fullName evidence="12">Cytochrome P450</fullName>
    </recommendedName>
</protein>
<dbReference type="GO" id="GO:0016705">
    <property type="term" value="F:oxidoreductase activity, acting on paired donors, with incorporation or reduction of molecular oxygen"/>
    <property type="evidence" value="ECO:0007669"/>
    <property type="project" value="InterPro"/>
</dbReference>
<evidence type="ECO:0000256" key="7">
    <source>
        <dbReference type="ARBA" id="ARBA00023033"/>
    </source>
</evidence>
<comment type="caution">
    <text evidence="10">The sequence shown here is derived from an EMBL/GenBank/DDBJ whole genome shotgun (WGS) entry which is preliminary data.</text>
</comment>
<evidence type="ECO:0000313" key="10">
    <source>
        <dbReference type="EMBL" id="EXJ80589.1"/>
    </source>
</evidence>
<name>W9YE52_9EURO</name>
<dbReference type="eggNOG" id="KOG0157">
    <property type="taxonomic scope" value="Eukaryota"/>
</dbReference>
<dbReference type="SUPFAM" id="SSF48264">
    <property type="entry name" value="Cytochrome P450"/>
    <property type="match status" value="1"/>
</dbReference>
<dbReference type="PRINTS" id="PR00465">
    <property type="entry name" value="EP450IV"/>
</dbReference>
<dbReference type="PANTHER" id="PTHR46206">
    <property type="entry name" value="CYTOCHROME P450"/>
    <property type="match status" value="1"/>
</dbReference>
<evidence type="ECO:0000256" key="1">
    <source>
        <dbReference type="ARBA" id="ARBA00001971"/>
    </source>
</evidence>